<name>A0ABR1L8P5_9PEZI</name>
<organism evidence="2 3">
    <name type="scientific">Phyllosticta citribraziliensis</name>
    <dbReference type="NCBI Taxonomy" id="989973"/>
    <lineage>
        <taxon>Eukaryota</taxon>
        <taxon>Fungi</taxon>
        <taxon>Dikarya</taxon>
        <taxon>Ascomycota</taxon>
        <taxon>Pezizomycotina</taxon>
        <taxon>Dothideomycetes</taxon>
        <taxon>Dothideomycetes incertae sedis</taxon>
        <taxon>Botryosphaeriales</taxon>
        <taxon>Phyllostictaceae</taxon>
        <taxon>Phyllosticta</taxon>
    </lineage>
</organism>
<sequence length="382" mass="41507">MFQPPWPAPLTSTTLEHRPRPVLRLQPPRRTVERRQDLELQPTSPPPTSPPSSSPLLGMNSTTDSHSTSSVAIDSGQLPRPRTPRPRSHPLPPPLPLSPRVRTRMHSREDVSSEIPTPRPQPQRQPCKRPRSYPLPPPLPLSPVSPLSPSRVFTSAGARGKRSRPAYGMRTPPRSVPAPYAHGQPSPSPSPSPPLTANRSPHPNLETPVRRSKRRKDDFPRAPSPPLSYTSQALSVLPEVSLSPIAVVSAFSASVVLIAWTVLVLDDSPHFSPFRSGKRLEGAMGVTAVLGLSEALGAAGKVVEGGWLEGLRQSFWGWGGRGKREEHGKVRNGKENESRTEIWMGKKRKGARVRVGKGKEEKGGGGGVSCRSKGKERKQPGA</sequence>
<evidence type="ECO:0000313" key="2">
    <source>
        <dbReference type="EMBL" id="KAK7531599.1"/>
    </source>
</evidence>
<feature type="region of interest" description="Disordered" evidence="1">
    <location>
        <begin position="346"/>
        <end position="382"/>
    </location>
</feature>
<keyword evidence="3" id="KW-1185">Reference proteome</keyword>
<accession>A0ABR1L8P5</accession>
<feature type="compositionally biased region" description="Polar residues" evidence="1">
    <location>
        <begin position="59"/>
        <end position="72"/>
    </location>
</feature>
<evidence type="ECO:0000313" key="3">
    <source>
        <dbReference type="Proteomes" id="UP001360953"/>
    </source>
</evidence>
<dbReference type="GeneID" id="92031361"/>
<gene>
    <name evidence="2" type="ORF">J3D65DRAFT_606673</name>
</gene>
<dbReference type="RefSeq" id="XP_066651423.1">
    <property type="nucleotide sequence ID" value="XM_066798455.1"/>
</dbReference>
<proteinExistence type="predicted"/>
<feature type="compositionally biased region" description="Pro residues" evidence="1">
    <location>
        <begin position="43"/>
        <end position="53"/>
    </location>
</feature>
<feature type="compositionally biased region" description="Pro residues" evidence="1">
    <location>
        <begin position="133"/>
        <end position="143"/>
    </location>
</feature>
<comment type="caution">
    <text evidence="2">The sequence shown here is derived from an EMBL/GenBank/DDBJ whole genome shotgun (WGS) entry which is preliminary data.</text>
</comment>
<protein>
    <submittedName>
        <fullName evidence="2">Uncharacterized protein</fullName>
    </submittedName>
</protein>
<reference evidence="2 3" key="1">
    <citation type="submission" date="2024-04" db="EMBL/GenBank/DDBJ databases">
        <title>Phyllosticta paracitricarpa is synonymous to the EU quarantine fungus P. citricarpa based on phylogenomic analyses.</title>
        <authorList>
            <consortium name="Lawrence Berkeley National Laboratory"/>
            <person name="Van ingen-buijs V.A."/>
            <person name="Van westerhoven A.C."/>
            <person name="Haridas S."/>
            <person name="Skiadas P."/>
            <person name="Martin F."/>
            <person name="Groenewald J.Z."/>
            <person name="Crous P.W."/>
            <person name="Seidl M.F."/>
        </authorList>
    </citation>
    <scope>NUCLEOTIDE SEQUENCE [LARGE SCALE GENOMIC DNA]</scope>
    <source>
        <strain evidence="2 3">CPC 17464</strain>
    </source>
</reference>
<feature type="region of interest" description="Disordered" evidence="1">
    <location>
        <begin position="1"/>
        <end position="228"/>
    </location>
</feature>
<evidence type="ECO:0000256" key="1">
    <source>
        <dbReference type="SAM" id="MobiDB-lite"/>
    </source>
</evidence>
<dbReference type="EMBL" id="JBBPEH010000012">
    <property type="protein sequence ID" value="KAK7531599.1"/>
    <property type="molecule type" value="Genomic_DNA"/>
</dbReference>
<dbReference type="Proteomes" id="UP001360953">
    <property type="component" value="Unassembled WGS sequence"/>
</dbReference>
<feature type="compositionally biased region" description="Basic residues" evidence="1">
    <location>
        <begin position="346"/>
        <end position="356"/>
    </location>
</feature>